<keyword evidence="6 7" id="KW-0472">Membrane</keyword>
<evidence type="ECO:0000256" key="3">
    <source>
        <dbReference type="ARBA" id="ARBA00022475"/>
    </source>
</evidence>
<evidence type="ECO:0000256" key="5">
    <source>
        <dbReference type="ARBA" id="ARBA00022989"/>
    </source>
</evidence>
<comment type="similarity">
    <text evidence="2 7">Belongs to the DedA family.</text>
</comment>
<evidence type="ECO:0000256" key="1">
    <source>
        <dbReference type="ARBA" id="ARBA00004651"/>
    </source>
</evidence>
<dbReference type="InterPro" id="IPR032816">
    <property type="entry name" value="VTT_dom"/>
</dbReference>
<feature type="region of interest" description="Disordered" evidence="8">
    <location>
        <begin position="219"/>
        <end position="245"/>
    </location>
</feature>
<keyword evidence="3 7" id="KW-1003">Cell membrane</keyword>
<name>A0ABP8VIL9_9ACTN</name>
<dbReference type="PANTHER" id="PTHR30353:SF0">
    <property type="entry name" value="TRANSMEMBRANE PROTEIN"/>
    <property type="match status" value="1"/>
</dbReference>
<dbReference type="EMBL" id="BAABIL010000835">
    <property type="protein sequence ID" value="GAA4664973.1"/>
    <property type="molecule type" value="Genomic_DNA"/>
</dbReference>
<keyword evidence="11" id="KW-1185">Reference proteome</keyword>
<feature type="transmembrane region" description="Helical" evidence="7">
    <location>
        <begin position="143"/>
        <end position="166"/>
    </location>
</feature>
<feature type="domain" description="VTT" evidence="9">
    <location>
        <begin position="40"/>
        <end position="163"/>
    </location>
</feature>
<feature type="transmembrane region" description="Helical" evidence="7">
    <location>
        <begin position="172"/>
        <end position="198"/>
    </location>
</feature>
<dbReference type="Pfam" id="PF09335">
    <property type="entry name" value="VTT_dom"/>
    <property type="match status" value="1"/>
</dbReference>
<feature type="compositionally biased region" description="Basic and acidic residues" evidence="8">
    <location>
        <begin position="236"/>
        <end position="245"/>
    </location>
</feature>
<evidence type="ECO:0000256" key="4">
    <source>
        <dbReference type="ARBA" id="ARBA00022692"/>
    </source>
</evidence>
<accession>A0ABP8VIL9</accession>
<organism evidence="10 11">
    <name type="scientific">Kineococcus glutinatus</name>
    <dbReference type="NCBI Taxonomy" id="1070872"/>
    <lineage>
        <taxon>Bacteria</taxon>
        <taxon>Bacillati</taxon>
        <taxon>Actinomycetota</taxon>
        <taxon>Actinomycetes</taxon>
        <taxon>Kineosporiales</taxon>
        <taxon>Kineosporiaceae</taxon>
        <taxon>Kineococcus</taxon>
    </lineage>
</organism>
<evidence type="ECO:0000313" key="10">
    <source>
        <dbReference type="EMBL" id="GAA4664973.1"/>
    </source>
</evidence>
<evidence type="ECO:0000259" key="9">
    <source>
        <dbReference type="Pfam" id="PF09335"/>
    </source>
</evidence>
<keyword evidence="5 7" id="KW-1133">Transmembrane helix</keyword>
<feature type="transmembrane region" description="Helical" evidence="7">
    <location>
        <begin position="12"/>
        <end position="39"/>
    </location>
</feature>
<sequence length="245" mass="24334">MDLVTDLLAPLAGLPFPLVLAVAGALVLAECTLGLGFLVPGEAALLVAATTATSVPRAALLWAVVTACAVVGDAVGYAVGRRCGPRLARSRVVARAGAGGWERATGLLRRRGAWAVVGARFLPVVRTLTPAAAGASGLPVRRFALASLTGAAAWSAVHVALGSGAVGAAEQIQAALGTAGLVGVALLVAAAVVAVLVVRARVRQAGVTPAGVTRDRADVLRSEPCPEGAARTSVGSREHDGAGVR</sequence>
<proteinExistence type="inferred from homology"/>
<keyword evidence="4 7" id="KW-0812">Transmembrane</keyword>
<feature type="transmembrane region" description="Helical" evidence="7">
    <location>
        <begin position="59"/>
        <end position="79"/>
    </location>
</feature>
<comment type="caution">
    <text evidence="10">The sequence shown here is derived from an EMBL/GenBank/DDBJ whole genome shotgun (WGS) entry which is preliminary data.</text>
</comment>
<gene>
    <name evidence="10" type="ORF">GCM10023225_35660</name>
</gene>
<dbReference type="InterPro" id="IPR032818">
    <property type="entry name" value="DedA-like"/>
</dbReference>
<reference evidence="11" key="1">
    <citation type="journal article" date="2019" name="Int. J. Syst. Evol. Microbiol.">
        <title>The Global Catalogue of Microorganisms (GCM) 10K type strain sequencing project: providing services to taxonomists for standard genome sequencing and annotation.</title>
        <authorList>
            <consortium name="The Broad Institute Genomics Platform"/>
            <consortium name="The Broad Institute Genome Sequencing Center for Infectious Disease"/>
            <person name="Wu L."/>
            <person name="Ma J."/>
        </authorList>
    </citation>
    <scope>NUCLEOTIDE SEQUENCE [LARGE SCALE GENOMIC DNA]</scope>
    <source>
        <strain evidence="11">JCM 18126</strain>
    </source>
</reference>
<evidence type="ECO:0000256" key="8">
    <source>
        <dbReference type="SAM" id="MobiDB-lite"/>
    </source>
</evidence>
<evidence type="ECO:0000256" key="7">
    <source>
        <dbReference type="RuleBase" id="RU367016"/>
    </source>
</evidence>
<evidence type="ECO:0000256" key="2">
    <source>
        <dbReference type="ARBA" id="ARBA00010792"/>
    </source>
</evidence>
<evidence type="ECO:0000313" key="11">
    <source>
        <dbReference type="Proteomes" id="UP001501195"/>
    </source>
</evidence>
<dbReference type="Proteomes" id="UP001501195">
    <property type="component" value="Unassembled WGS sequence"/>
</dbReference>
<dbReference type="PANTHER" id="PTHR30353">
    <property type="entry name" value="INNER MEMBRANE PROTEIN DEDA-RELATED"/>
    <property type="match status" value="1"/>
</dbReference>
<evidence type="ECO:0000256" key="6">
    <source>
        <dbReference type="ARBA" id="ARBA00023136"/>
    </source>
</evidence>
<protein>
    <recommendedName>
        <fullName evidence="9">VTT domain-containing protein</fullName>
    </recommendedName>
</protein>
<comment type="subcellular location">
    <subcellularLocation>
        <location evidence="1 7">Cell membrane</location>
        <topology evidence="1 7">Multi-pass membrane protein</topology>
    </subcellularLocation>
</comment>
<dbReference type="RefSeq" id="WP_345714276.1">
    <property type="nucleotide sequence ID" value="NZ_BAABIL010000835.1"/>
</dbReference>